<evidence type="ECO:0000313" key="2">
    <source>
        <dbReference type="EMBL" id="UMM40773.1"/>
    </source>
</evidence>
<dbReference type="Proteomes" id="UP000829354">
    <property type="component" value="Chromosome X"/>
</dbReference>
<feature type="region of interest" description="Disordered" evidence="1">
    <location>
        <begin position="1"/>
        <end position="66"/>
    </location>
</feature>
<gene>
    <name evidence="2" type="ORF">L5515_017289</name>
</gene>
<feature type="compositionally biased region" description="Basic and acidic residues" evidence="1">
    <location>
        <begin position="1"/>
        <end position="12"/>
    </location>
</feature>
<feature type="compositionally biased region" description="Basic residues" evidence="1">
    <location>
        <begin position="13"/>
        <end position="25"/>
    </location>
</feature>
<accession>A0AAE9F866</accession>
<dbReference type="EMBL" id="CP092625">
    <property type="protein sequence ID" value="UMM40773.1"/>
    <property type="molecule type" value="Genomic_DNA"/>
</dbReference>
<evidence type="ECO:0000256" key="1">
    <source>
        <dbReference type="SAM" id="MobiDB-lite"/>
    </source>
</evidence>
<name>A0AAE9F866_CAEBR</name>
<protein>
    <submittedName>
        <fullName evidence="2">Uncharacterized protein</fullName>
    </submittedName>
</protein>
<reference evidence="2 3" key="1">
    <citation type="submission" date="2022-04" db="EMBL/GenBank/DDBJ databases">
        <title>Chromosome-level reference genomes for two strains of Caenorhabditis briggsae: an improved platform for comparative genomics.</title>
        <authorList>
            <person name="Stevens L."/>
            <person name="Andersen E."/>
        </authorList>
    </citation>
    <scope>NUCLEOTIDE SEQUENCE [LARGE SCALE GENOMIC DNA]</scope>
    <source>
        <strain evidence="2">VX34</strain>
        <tissue evidence="2">Whole-organism</tissue>
    </source>
</reference>
<sequence length="66" mass="7279">MVQRKIKEVDPSKKKKVGRPPKRKFFGPPGYVRPTKKVQPTEAAPSNAPAEVASEKQSTETTDAET</sequence>
<proteinExistence type="predicted"/>
<evidence type="ECO:0000313" key="3">
    <source>
        <dbReference type="Proteomes" id="UP000829354"/>
    </source>
</evidence>
<dbReference type="AlphaFoldDB" id="A0AAE9F866"/>
<organism evidence="2 3">
    <name type="scientific">Caenorhabditis briggsae</name>
    <dbReference type="NCBI Taxonomy" id="6238"/>
    <lineage>
        <taxon>Eukaryota</taxon>
        <taxon>Metazoa</taxon>
        <taxon>Ecdysozoa</taxon>
        <taxon>Nematoda</taxon>
        <taxon>Chromadorea</taxon>
        <taxon>Rhabditida</taxon>
        <taxon>Rhabditina</taxon>
        <taxon>Rhabditomorpha</taxon>
        <taxon>Rhabditoidea</taxon>
        <taxon>Rhabditidae</taxon>
        <taxon>Peloderinae</taxon>
        <taxon>Caenorhabditis</taxon>
    </lineage>
</organism>
<keyword evidence="3" id="KW-1185">Reference proteome</keyword>